<organism evidence="1 2">
    <name type="scientific">Thioalkalicoccus limnaeus</name>
    <dbReference type="NCBI Taxonomy" id="120681"/>
    <lineage>
        <taxon>Bacteria</taxon>
        <taxon>Pseudomonadati</taxon>
        <taxon>Pseudomonadota</taxon>
        <taxon>Gammaproteobacteria</taxon>
        <taxon>Chromatiales</taxon>
        <taxon>Chromatiaceae</taxon>
        <taxon>Thioalkalicoccus</taxon>
    </lineage>
</organism>
<protein>
    <submittedName>
        <fullName evidence="1">Uncharacterized protein</fullName>
    </submittedName>
</protein>
<proteinExistence type="predicted"/>
<keyword evidence="2" id="KW-1185">Reference proteome</keyword>
<evidence type="ECO:0000313" key="2">
    <source>
        <dbReference type="Proteomes" id="UP001564408"/>
    </source>
</evidence>
<evidence type="ECO:0000313" key="1">
    <source>
        <dbReference type="EMBL" id="MEY6433677.1"/>
    </source>
</evidence>
<dbReference type="Proteomes" id="UP001564408">
    <property type="component" value="Unassembled WGS sequence"/>
</dbReference>
<name>A0ABV4BK41_9GAMM</name>
<accession>A0ABV4BK41</accession>
<gene>
    <name evidence="1" type="ORF">ABC977_14830</name>
</gene>
<comment type="caution">
    <text evidence="1">The sequence shown here is derived from an EMBL/GenBank/DDBJ whole genome shotgun (WGS) entry which is preliminary data.</text>
</comment>
<sequence>MRREPAAVRNIGIDRHALALEGFRCDYPVERIHGCAHRLLAEYSFSGRELVCGALPLS</sequence>
<reference evidence="1 2" key="1">
    <citation type="submission" date="2024-05" db="EMBL/GenBank/DDBJ databases">
        <title>Genome Sequence and Characterization of the New Strain Purple Sulfur Bacterium of Genus Thioalkalicoccus.</title>
        <authorList>
            <person name="Bryantseva I.A."/>
            <person name="Kyndt J.A."/>
            <person name="Imhoff J.F."/>
        </authorList>
    </citation>
    <scope>NUCLEOTIDE SEQUENCE [LARGE SCALE GENOMIC DNA]</scope>
    <source>
        <strain evidence="1 2">Um2</strain>
    </source>
</reference>
<dbReference type="EMBL" id="JBDKXB010000025">
    <property type="protein sequence ID" value="MEY6433677.1"/>
    <property type="molecule type" value="Genomic_DNA"/>
</dbReference>
<dbReference type="RefSeq" id="WP_369668062.1">
    <property type="nucleotide sequence ID" value="NZ_JBDKXB010000025.1"/>
</dbReference>